<gene>
    <name evidence="7" type="ORF">O3G_MSEX003417</name>
</gene>
<keyword evidence="2" id="KW-0862">Zinc</keyword>
<feature type="compositionally biased region" description="Basic residues" evidence="4">
    <location>
        <begin position="304"/>
        <end position="318"/>
    </location>
</feature>
<protein>
    <recommendedName>
        <fullName evidence="9">E3 ubiquitin-protein ligase RNF25</fullName>
    </recommendedName>
</protein>
<dbReference type="EMBL" id="JH668311">
    <property type="protein sequence ID" value="KAG6444561.1"/>
    <property type="molecule type" value="Genomic_DNA"/>
</dbReference>
<dbReference type="OrthoDB" id="432311at2759"/>
<dbReference type="CDD" id="cd23818">
    <property type="entry name" value="RWD_RNF25"/>
    <property type="match status" value="1"/>
</dbReference>
<evidence type="ECO:0000259" key="6">
    <source>
        <dbReference type="PROSITE" id="PS50908"/>
    </source>
</evidence>
<keyword evidence="1 3" id="KW-0863">Zinc-finger</keyword>
<dbReference type="Pfam" id="PF13639">
    <property type="entry name" value="zf-RING_2"/>
    <property type="match status" value="1"/>
</dbReference>
<dbReference type="PANTHER" id="PTHR13198:SF4">
    <property type="entry name" value="E3 UBIQUITIN-PROTEIN LIGASE RNF25"/>
    <property type="match status" value="1"/>
</dbReference>
<proteinExistence type="predicted"/>
<evidence type="ECO:0000313" key="7">
    <source>
        <dbReference type="EMBL" id="KAG6444561.1"/>
    </source>
</evidence>
<dbReference type="SMART" id="SM00591">
    <property type="entry name" value="RWD"/>
    <property type="match status" value="1"/>
</dbReference>
<dbReference type="GO" id="GO:0010468">
    <property type="term" value="P:regulation of gene expression"/>
    <property type="evidence" value="ECO:0007669"/>
    <property type="project" value="UniProtKB-ARBA"/>
</dbReference>
<dbReference type="PROSITE" id="PS50089">
    <property type="entry name" value="ZF_RING_2"/>
    <property type="match status" value="1"/>
</dbReference>
<dbReference type="InterPro" id="IPR001841">
    <property type="entry name" value="Znf_RING"/>
</dbReference>
<dbReference type="FunFam" id="3.10.110.10:FF:000050">
    <property type="entry name" value="eIF-2-alpha kinase GCN2"/>
    <property type="match status" value="1"/>
</dbReference>
<dbReference type="GO" id="GO:0005634">
    <property type="term" value="C:nucleus"/>
    <property type="evidence" value="ECO:0007669"/>
    <property type="project" value="TreeGrafter"/>
</dbReference>
<evidence type="ECO:0000259" key="5">
    <source>
        <dbReference type="PROSITE" id="PS50089"/>
    </source>
</evidence>
<comment type="caution">
    <text evidence="7">The sequence shown here is derived from an EMBL/GenBank/DDBJ whole genome shotgun (WGS) entry which is preliminary data.</text>
</comment>
<dbReference type="FunFam" id="3.30.40.10:FF:000215">
    <property type="entry name" value="E3 ubiquitin-protein ligase RNF25"/>
    <property type="match status" value="1"/>
</dbReference>
<evidence type="ECO:0000256" key="4">
    <source>
        <dbReference type="SAM" id="MobiDB-lite"/>
    </source>
</evidence>
<dbReference type="SUPFAM" id="SSF57850">
    <property type="entry name" value="RING/U-box"/>
    <property type="match status" value="1"/>
</dbReference>
<dbReference type="Gene3D" id="3.30.40.10">
    <property type="entry name" value="Zinc/RING finger domain, C3HC4 (zinc finger)"/>
    <property type="match status" value="1"/>
</dbReference>
<evidence type="ECO:0000313" key="8">
    <source>
        <dbReference type="Proteomes" id="UP000791440"/>
    </source>
</evidence>
<feature type="domain" description="RING-type" evidence="5">
    <location>
        <begin position="126"/>
        <end position="190"/>
    </location>
</feature>
<dbReference type="PROSITE" id="PS50908">
    <property type="entry name" value="RWD"/>
    <property type="match status" value="1"/>
</dbReference>
<dbReference type="GO" id="GO:0051246">
    <property type="term" value="P:regulation of protein metabolic process"/>
    <property type="evidence" value="ECO:0007669"/>
    <property type="project" value="UniProtKB-ARBA"/>
</dbReference>
<dbReference type="GO" id="GO:0033554">
    <property type="term" value="P:cellular response to stress"/>
    <property type="evidence" value="ECO:0007669"/>
    <property type="project" value="UniProtKB-ARBA"/>
</dbReference>
<name>A0A922CFQ5_MANSE</name>
<dbReference type="GO" id="GO:0061630">
    <property type="term" value="F:ubiquitin protein ligase activity"/>
    <property type="evidence" value="ECO:0007669"/>
    <property type="project" value="InterPro"/>
</dbReference>
<feature type="compositionally biased region" description="Low complexity" evidence="4">
    <location>
        <begin position="279"/>
        <end position="296"/>
    </location>
</feature>
<dbReference type="InterPro" id="IPR039133">
    <property type="entry name" value="RNF25"/>
</dbReference>
<dbReference type="Gene3D" id="3.10.110.10">
    <property type="entry name" value="Ubiquitin Conjugating Enzyme"/>
    <property type="match status" value="1"/>
</dbReference>
<dbReference type="AlphaFoldDB" id="A0A922CFQ5"/>
<dbReference type="Pfam" id="PF05773">
    <property type="entry name" value="RWD"/>
    <property type="match status" value="1"/>
</dbReference>
<keyword evidence="1 3" id="KW-0479">Metal-binding</keyword>
<feature type="region of interest" description="Disordered" evidence="4">
    <location>
        <begin position="245"/>
        <end position="318"/>
    </location>
</feature>
<feature type="compositionally biased region" description="Low complexity" evidence="4">
    <location>
        <begin position="253"/>
        <end position="270"/>
    </location>
</feature>
<dbReference type="GO" id="GO:0009893">
    <property type="term" value="P:positive regulation of metabolic process"/>
    <property type="evidence" value="ECO:0007669"/>
    <property type="project" value="UniProtKB-ARBA"/>
</dbReference>
<dbReference type="GO" id="GO:0016567">
    <property type="term" value="P:protein ubiquitination"/>
    <property type="evidence" value="ECO:0007669"/>
    <property type="project" value="TreeGrafter"/>
</dbReference>
<reference evidence="7" key="2">
    <citation type="submission" date="2020-12" db="EMBL/GenBank/DDBJ databases">
        <authorList>
            <person name="Kanost M."/>
        </authorList>
    </citation>
    <scope>NUCLEOTIDE SEQUENCE</scope>
</reference>
<dbReference type="Proteomes" id="UP000791440">
    <property type="component" value="Unassembled WGS sequence"/>
</dbReference>
<dbReference type="InterPro" id="IPR006575">
    <property type="entry name" value="RWD_dom"/>
</dbReference>
<dbReference type="SMART" id="SM00184">
    <property type="entry name" value="RING"/>
    <property type="match status" value="1"/>
</dbReference>
<evidence type="ECO:0000256" key="3">
    <source>
        <dbReference type="PROSITE-ProRule" id="PRU00175"/>
    </source>
</evidence>
<dbReference type="GO" id="GO:0008270">
    <property type="term" value="F:zinc ion binding"/>
    <property type="evidence" value="ECO:0007669"/>
    <property type="project" value="UniProtKB-KW"/>
</dbReference>
<dbReference type="InterPro" id="IPR013083">
    <property type="entry name" value="Znf_RING/FYVE/PHD"/>
</dbReference>
<sequence length="318" mass="35179">MEAPVDERITDEIEALQAILMNDVVVKKVGNVPNIIETVVHPSTGDDVDQQYVCVTLEVMLTPEYPDSSPQVTLRNPRGLSEELLTTIHSQIRNKLKDCLGQPVIFELIELIREYLTQKNLPSGQCVICLYGFTNGDVFIKTQCYHHFHNHCLASHLIADKKNYQEEFDKLPNWKQMEEPPYQQTCPVCRCKMSFDVETLKKAPPPVESTTAAPFILTTDLKALQIGFSKLLAYQASRGGVIGIGDNEPPPLTLTSSSDNDNASSNGLASTSQERRADPAAPAAAPATADGHAPPTNYRGLYRGFRRNTTGRRGRAAR</sequence>
<evidence type="ECO:0008006" key="9">
    <source>
        <dbReference type="Google" id="ProtNLM"/>
    </source>
</evidence>
<dbReference type="InterPro" id="IPR016135">
    <property type="entry name" value="UBQ-conjugating_enzyme/RWD"/>
</dbReference>
<feature type="domain" description="RWD" evidence="6">
    <location>
        <begin position="11"/>
        <end position="119"/>
    </location>
</feature>
<organism evidence="7 8">
    <name type="scientific">Manduca sexta</name>
    <name type="common">Tobacco hawkmoth</name>
    <name type="synonym">Tobacco hornworm</name>
    <dbReference type="NCBI Taxonomy" id="7130"/>
    <lineage>
        <taxon>Eukaryota</taxon>
        <taxon>Metazoa</taxon>
        <taxon>Ecdysozoa</taxon>
        <taxon>Arthropoda</taxon>
        <taxon>Hexapoda</taxon>
        <taxon>Insecta</taxon>
        <taxon>Pterygota</taxon>
        <taxon>Neoptera</taxon>
        <taxon>Endopterygota</taxon>
        <taxon>Lepidoptera</taxon>
        <taxon>Glossata</taxon>
        <taxon>Ditrysia</taxon>
        <taxon>Bombycoidea</taxon>
        <taxon>Sphingidae</taxon>
        <taxon>Sphinginae</taxon>
        <taxon>Sphingini</taxon>
        <taxon>Manduca</taxon>
    </lineage>
</organism>
<reference evidence="7" key="1">
    <citation type="journal article" date="2016" name="Insect Biochem. Mol. Biol.">
        <title>Multifaceted biological insights from a draft genome sequence of the tobacco hornworm moth, Manduca sexta.</title>
        <authorList>
            <person name="Kanost M.R."/>
            <person name="Arrese E.L."/>
            <person name="Cao X."/>
            <person name="Chen Y.R."/>
            <person name="Chellapilla S."/>
            <person name="Goldsmith M.R."/>
            <person name="Grosse-Wilde E."/>
            <person name="Heckel D.G."/>
            <person name="Herndon N."/>
            <person name="Jiang H."/>
            <person name="Papanicolaou A."/>
            <person name="Qu J."/>
            <person name="Soulages J.L."/>
            <person name="Vogel H."/>
            <person name="Walters J."/>
            <person name="Waterhouse R.M."/>
            <person name="Ahn S.J."/>
            <person name="Almeida F.C."/>
            <person name="An C."/>
            <person name="Aqrawi P."/>
            <person name="Bretschneider A."/>
            <person name="Bryant W.B."/>
            <person name="Bucks S."/>
            <person name="Chao H."/>
            <person name="Chevignon G."/>
            <person name="Christen J.M."/>
            <person name="Clarke D.F."/>
            <person name="Dittmer N.T."/>
            <person name="Ferguson L.C.F."/>
            <person name="Garavelou S."/>
            <person name="Gordon K.H.J."/>
            <person name="Gunaratna R.T."/>
            <person name="Han Y."/>
            <person name="Hauser F."/>
            <person name="He Y."/>
            <person name="Heidel-Fischer H."/>
            <person name="Hirsh A."/>
            <person name="Hu Y."/>
            <person name="Jiang H."/>
            <person name="Kalra D."/>
            <person name="Klinner C."/>
            <person name="Konig C."/>
            <person name="Kovar C."/>
            <person name="Kroll A.R."/>
            <person name="Kuwar S.S."/>
            <person name="Lee S.L."/>
            <person name="Lehman R."/>
            <person name="Li K."/>
            <person name="Li Z."/>
            <person name="Liang H."/>
            <person name="Lovelace S."/>
            <person name="Lu Z."/>
            <person name="Mansfield J.H."/>
            <person name="McCulloch K.J."/>
            <person name="Mathew T."/>
            <person name="Morton B."/>
            <person name="Muzny D.M."/>
            <person name="Neunemann D."/>
            <person name="Ongeri F."/>
            <person name="Pauchet Y."/>
            <person name="Pu L.L."/>
            <person name="Pyrousis I."/>
            <person name="Rao X.J."/>
            <person name="Redding A."/>
            <person name="Roesel C."/>
            <person name="Sanchez-Gracia A."/>
            <person name="Schaack S."/>
            <person name="Shukla A."/>
            <person name="Tetreau G."/>
            <person name="Wang Y."/>
            <person name="Xiong G.H."/>
            <person name="Traut W."/>
            <person name="Walsh T.K."/>
            <person name="Worley K.C."/>
            <person name="Wu D."/>
            <person name="Wu W."/>
            <person name="Wu Y.Q."/>
            <person name="Zhang X."/>
            <person name="Zou Z."/>
            <person name="Zucker H."/>
            <person name="Briscoe A.D."/>
            <person name="Burmester T."/>
            <person name="Clem R.J."/>
            <person name="Feyereisen R."/>
            <person name="Grimmelikhuijzen C.J.P."/>
            <person name="Hamodrakas S.J."/>
            <person name="Hansson B.S."/>
            <person name="Huguet E."/>
            <person name="Jermiin L.S."/>
            <person name="Lan Q."/>
            <person name="Lehman H.K."/>
            <person name="Lorenzen M."/>
            <person name="Merzendorfer H."/>
            <person name="Michalopoulos I."/>
            <person name="Morton D.B."/>
            <person name="Muthukrishnan S."/>
            <person name="Oakeshott J.G."/>
            <person name="Palmer W."/>
            <person name="Park Y."/>
            <person name="Passarelli A.L."/>
            <person name="Rozas J."/>
            <person name="Schwartz L.M."/>
            <person name="Smith W."/>
            <person name="Southgate A."/>
            <person name="Vilcinskas A."/>
            <person name="Vogt R."/>
            <person name="Wang P."/>
            <person name="Werren J."/>
            <person name="Yu X.Q."/>
            <person name="Zhou J.J."/>
            <person name="Brown S.J."/>
            <person name="Scherer S.E."/>
            <person name="Richards S."/>
            <person name="Blissard G.W."/>
        </authorList>
    </citation>
    <scope>NUCLEOTIDE SEQUENCE</scope>
</reference>
<dbReference type="PANTHER" id="PTHR13198">
    <property type="entry name" value="RING FINGER PROTEIN 25"/>
    <property type="match status" value="1"/>
</dbReference>
<dbReference type="SUPFAM" id="SSF54495">
    <property type="entry name" value="UBC-like"/>
    <property type="match status" value="1"/>
</dbReference>
<evidence type="ECO:0000256" key="1">
    <source>
        <dbReference type="ARBA" id="ARBA00022771"/>
    </source>
</evidence>
<evidence type="ECO:0000256" key="2">
    <source>
        <dbReference type="ARBA" id="ARBA00022833"/>
    </source>
</evidence>
<dbReference type="CDD" id="cd16470">
    <property type="entry name" value="RING-H2_RNF25"/>
    <property type="match status" value="1"/>
</dbReference>
<keyword evidence="8" id="KW-1185">Reference proteome</keyword>
<accession>A0A922CFQ5</accession>